<dbReference type="Proteomes" id="UP001385951">
    <property type="component" value="Unassembled WGS sequence"/>
</dbReference>
<evidence type="ECO:0000256" key="2">
    <source>
        <dbReference type="SAM" id="SignalP"/>
    </source>
</evidence>
<keyword evidence="1" id="KW-0812">Transmembrane</keyword>
<gene>
    <name evidence="4" type="ORF">QCA50_017981</name>
</gene>
<dbReference type="PANTHER" id="PTHR23071:SF1">
    <property type="entry name" value="GPI ETHANOLAMINE PHOSPHATE TRANSFERASE 3"/>
    <property type="match status" value="1"/>
</dbReference>
<keyword evidence="5" id="KW-1185">Reference proteome</keyword>
<keyword evidence="2" id="KW-0732">Signal</keyword>
<reference evidence="4 5" key="1">
    <citation type="submission" date="2022-09" db="EMBL/GenBank/DDBJ databases">
        <authorList>
            <person name="Palmer J.M."/>
        </authorList>
    </citation>
    <scope>NUCLEOTIDE SEQUENCE [LARGE SCALE GENOMIC DNA]</scope>
    <source>
        <strain evidence="4 5">DSM 7382</strain>
    </source>
</reference>
<keyword evidence="1" id="KW-1133">Transmembrane helix</keyword>
<feature type="transmembrane region" description="Helical" evidence="1">
    <location>
        <begin position="244"/>
        <end position="268"/>
    </location>
</feature>
<sequence length="294" mass="31837">MGTVSIVAVILWWSIPLCIKVETNAPSAHQKKEVTVIGYANAFGSPYLIFWLIIFSLVFATSQSTGQVILGLATIALLSFLEVVDSVRDVRALNLAFVSTKPSEFLTQTQETSHTLSSVGLRFSEITPIALLALQVFYGTGHQAVISTIQWKSAFLLTSTLTYPLSPLLVILNSFGPTFVFTLAVPLIALWNTPPLPYPPSTAHNASLRAALGISLYYATLLLGSAISSAWLRRHLMVWKVFAPRFMVAAVSLIVVDLAVVIGFGIGFGRIRQAVGRVFRNMPGANEAAGTKQN</sequence>
<dbReference type="InterPro" id="IPR045687">
    <property type="entry name" value="PIGG/GPI7_C"/>
</dbReference>
<evidence type="ECO:0000259" key="3">
    <source>
        <dbReference type="Pfam" id="PF19316"/>
    </source>
</evidence>
<protein>
    <recommendedName>
        <fullName evidence="3">GPI ethanolamine phosphate transferase 2 C-terminal domain-containing protein</fullName>
    </recommendedName>
</protein>
<dbReference type="AlphaFoldDB" id="A0AAW0FI80"/>
<dbReference type="GO" id="GO:0006506">
    <property type="term" value="P:GPI anchor biosynthetic process"/>
    <property type="evidence" value="ECO:0007669"/>
    <property type="project" value="InterPro"/>
</dbReference>
<dbReference type="EMBL" id="JASBNA010000064">
    <property type="protein sequence ID" value="KAK7679037.1"/>
    <property type="molecule type" value="Genomic_DNA"/>
</dbReference>
<proteinExistence type="predicted"/>
<feature type="transmembrane region" description="Helical" evidence="1">
    <location>
        <begin position="36"/>
        <end position="60"/>
    </location>
</feature>
<feature type="transmembrane region" description="Helical" evidence="1">
    <location>
        <begin position="167"/>
        <end position="191"/>
    </location>
</feature>
<organism evidence="4 5">
    <name type="scientific">Cerrena zonata</name>
    <dbReference type="NCBI Taxonomy" id="2478898"/>
    <lineage>
        <taxon>Eukaryota</taxon>
        <taxon>Fungi</taxon>
        <taxon>Dikarya</taxon>
        <taxon>Basidiomycota</taxon>
        <taxon>Agaricomycotina</taxon>
        <taxon>Agaricomycetes</taxon>
        <taxon>Polyporales</taxon>
        <taxon>Cerrenaceae</taxon>
        <taxon>Cerrena</taxon>
    </lineage>
</organism>
<dbReference type="GO" id="GO:0005789">
    <property type="term" value="C:endoplasmic reticulum membrane"/>
    <property type="evidence" value="ECO:0007669"/>
    <property type="project" value="TreeGrafter"/>
</dbReference>
<dbReference type="InterPro" id="IPR039524">
    <property type="entry name" value="PIGO/GPI13"/>
</dbReference>
<dbReference type="PANTHER" id="PTHR23071">
    <property type="entry name" value="PHOSPHATIDYLINOSITOL GLYCAN"/>
    <property type="match status" value="1"/>
</dbReference>
<keyword evidence="1" id="KW-0472">Membrane</keyword>
<name>A0AAW0FI80_9APHY</name>
<accession>A0AAW0FI80</accession>
<feature type="transmembrane region" description="Helical" evidence="1">
    <location>
        <begin position="211"/>
        <end position="232"/>
    </location>
</feature>
<evidence type="ECO:0000313" key="4">
    <source>
        <dbReference type="EMBL" id="KAK7679037.1"/>
    </source>
</evidence>
<feature type="chain" id="PRO_5043541708" description="GPI ethanolamine phosphate transferase 2 C-terminal domain-containing protein" evidence="2">
    <location>
        <begin position="21"/>
        <end position="294"/>
    </location>
</feature>
<comment type="caution">
    <text evidence="4">The sequence shown here is derived from an EMBL/GenBank/DDBJ whole genome shotgun (WGS) entry which is preliminary data.</text>
</comment>
<feature type="signal peptide" evidence="2">
    <location>
        <begin position="1"/>
        <end position="20"/>
    </location>
</feature>
<feature type="domain" description="GPI ethanolamine phosphate transferase 2 C-terminal" evidence="3">
    <location>
        <begin position="113"/>
        <end position="266"/>
    </location>
</feature>
<evidence type="ECO:0000256" key="1">
    <source>
        <dbReference type="SAM" id="Phobius"/>
    </source>
</evidence>
<dbReference type="Pfam" id="PF19316">
    <property type="entry name" value="PIGO_PIGG"/>
    <property type="match status" value="1"/>
</dbReference>
<dbReference type="GO" id="GO:0051377">
    <property type="term" value="F:mannose-ethanolamine phosphotransferase activity"/>
    <property type="evidence" value="ECO:0007669"/>
    <property type="project" value="TreeGrafter"/>
</dbReference>
<feature type="transmembrane region" description="Helical" evidence="1">
    <location>
        <begin position="67"/>
        <end position="84"/>
    </location>
</feature>
<evidence type="ECO:0000313" key="5">
    <source>
        <dbReference type="Proteomes" id="UP001385951"/>
    </source>
</evidence>